<evidence type="ECO:0000313" key="1">
    <source>
        <dbReference type="EMBL" id="KGO88401.1"/>
    </source>
</evidence>
<dbReference type="RefSeq" id="WP_020211404.1">
    <property type="nucleotide sequence ID" value="NZ_JRLX01000001.1"/>
</dbReference>
<proteinExistence type="predicted"/>
<comment type="caution">
    <text evidence="1">The sequence shown here is derived from an EMBL/GenBank/DDBJ whole genome shotgun (WGS) entry which is preliminary data.</text>
</comment>
<reference evidence="1 2" key="1">
    <citation type="submission" date="2013-09" db="EMBL/GenBank/DDBJ databases">
        <authorList>
            <person name="Zeng Z."/>
            <person name="Chen C."/>
        </authorList>
    </citation>
    <scope>NUCLEOTIDE SEQUENCE [LARGE SCALE GENOMIC DNA]</scope>
    <source>
        <strain evidence="1 2">WB 3.3-2</strain>
    </source>
</reference>
<sequence>MPKQKYAKNGEAAAAYECSKRTCKWQGTTDQKAEKYNGYGITEHVCPKCGNNSFYGLLNPVT</sequence>
<dbReference type="EMBL" id="JRLX01000001">
    <property type="protein sequence ID" value="KGO88401.1"/>
    <property type="molecule type" value="Genomic_DNA"/>
</dbReference>
<accession>A0A0A2M9S7</accession>
<gene>
    <name evidence="1" type="ORF">Q765_00345</name>
</gene>
<dbReference type="AlphaFoldDB" id="A0A0A2M9S7"/>
<protein>
    <submittedName>
        <fullName evidence="1">Uncharacterized protein</fullName>
    </submittedName>
</protein>
<name>A0A0A2M9S7_9FLAO</name>
<dbReference type="OrthoDB" id="1454060at2"/>
<evidence type="ECO:0000313" key="2">
    <source>
        <dbReference type="Proteomes" id="UP000030152"/>
    </source>
</evidence>
<keyword evidence="2" id="KW-1185">Reference proteome</keyword>
<dbReference type="Proteomes" id="UP000030152">
    <property type="component" value="Unassembled WGS sequence"/>
</dbReference>
<organism evidence="1 2">
    <name type="scientific">Flavobacterium rivuli WB 3.3-2 = DSM 21788</name>
    <dbReference type="NCBI Taxonomy" id="1121895"/>
    <lineage>
        <taxon>Bacteria</taxon>
        <taxon>Pseudomonadati</taxon>
        <taxon>Bacteroidota</taxon>
        <taxon>Flavobacteriia</taxon>
        <taxon>Flavobacteriales</taxon>
        <taxon>Flavobacteriaceae</taxon>
        <taxon>Flavobacterium</taxon>
    </lineage>
</organism>
<dbReference type="STRING" id="1121895.GCA_000378485_00279"/>